<dbReference type="InterPro" id="IPR029044">
    <property type="entry name" value="Nucleotide-diphossugar_trans"/>
</dbReference>
<keyword evidence="6" id="KW-0342">GTP-binding</keyword>
<keyword evidence="4" id="KW-0547">Nucleotide-binding</keyword>
<dbReference type="Proteomes" id="UP000095228">
    <property type="component" value="Chromosome"/>
</dbReference>
<evidence type="ECO:0000256" key="2">
    <source>
        <dbReference type="ARBA" id="ARBA00022679"/>
    </source>
</evidence>
<keyword evidence="2" id="KW-0808">Transferase</keyword>
<proteinExistence type="predicted"/>
<evidence type="ECO:0000256" key="6">
    <source>
        <dbReference type="ARBA" id="ARBA00023134"/>
    </source>
</evidence>
<evidence type="ECO:0000313" key="10">
    <source>
        <dbReference type="Proteomes" id="UP000095228"/>
    </source>
</evidence>
<dbReference type="Pfam" id="PF12804">
    <property type="entry name" value="NTP_transf_3"/>
    <property type="match status" value="1"/>
</dbReference>
<evidence type="ECO:0000256" key="5">
    <source>
        <dbReference type="ARBA" id="ARBA00022842"/>
    </source>
</evidence>
<dbReference type="GO" id="GO:0016779">
    <property type="term" value="F:nucleotidyltransferase activity"/>
    <property type="evidence" value="ECO:0007669"/>
    <property type="project" value="UniProtKB-ARBA"/>
</dbReference>
<dbReference type="Gene3D" id="3.90.550.10">
    <property type="entry name" value="Spore Coat Polysaccharide Biosynthesis Protein SpsA, Chain A"/>
    <property type="match status" value="1"/>
</dbReference>
<gene>
    <name evidence="9" type="ORF">Verru16b_03274</name>
</gene>
<dbReference type="STRING" id="1838286.Verru16b_03274"/>
<evidence type="ECO:0000313" key="9">
    <source>
        <dbReference type="EMBL" id="AOS46177.1"/>
    </source>
</evidence>
<evidence type="ECO:0000256" key="4">
    <source>
        <dbReference type="ARBA" id="ARBA00022741"/>
    </source>
</evidence>
<evidence type="ECO:0000256" key="7">
    <source>
        <dbReference type="ARBA" id="ARBA00023150"/>
    </source>
</evidence>
<feature type="domain" description="MobA-like NTP transferase" evidence="8">
    <location>
        <begin position="9"/>
        <end position="161"/>
    </location>
</feature>
<keyword evidence="10" id="KW-1185">Reference proteome</keyword>
<evidence type="ECO:0000256" key="1">
    <source>
        <dbReference type="ARBA" id="ARBA00022490"/>
    </source>
</evidence>
<dbReference type="GO" id="GO:0005525">
    <property type="term" value="F:GTP binding"/>
    <property type="evidence" value="ECO:0007669"/>
    <property type="project" value="UniProtKB-KW"/>
</dbReference>
<accession>A0A1D8AZ71</accession>
<dbReference type="RefSeq" id="WP_069963257.1">
    <property type="nucleotide sequence ID" value="NZ_CP016094.1"/>
</dbReference>
<reference evidence="9 10" key="1">
    <citation type="submission" date="2016-06" db="EMBL/GenBank/DDBJ databases">
        <title>Three novel species with peptidoglycan cell walls form the new genus Lacunisphaera gen. nov. in the family Opitutaceae of the verrucomicrobial subdivision 4.</title>
        <authorList>
            <person name="Rast P."/>
            <person name="Gloeckner I."/>
            <person name="Jogler M."/>
            <person name="Boedeker C."/>
            <person name="Jeske O."/>
            <person name="Wiegand S."/>
            <person name="Reinhardt R."/>
            <person name="Schumann P."/>
            <person name="Rohde M."/>
            <person name="Spring S."/>
            <person name="Gloeckner F.O."/>
            <person name="Jogler C."/>
        </authorList>
    </citation>
    <scope>NUCLEOTIDE SEQUENCE [LARGE SCALE GENOMIC DNA]</scope>
    <source>
        <strain evidence="9 10">IG16b</strain>
    </source>
</reference>
<dbReference type="EMBL" id="CP016094">
    <property type="protein sequence ID" value="AOS46177.1"/>
    <property type="molecule type" value="Genomic_DNA"/>
</dbReference>
<dbReference type="PANTHER" id="PTHR19136">
    <property type="entry name" value="MOLYBDENUM COFACTOR GUANYLYLTRANSFERASE"/>
    <property type="match status" value="1"/>
</dbReference>
<protein>
    <submittedName>
        <fullName evidence="9">Molybdopterin-guanine dinucleotide biosynthesis protein MobA</fullName>
    </submittedName>
</protein>
<dbReference type="KEGG" id="obg:Verru16b_03274"/>
<dbReference type="InterPro" id="IPR025877">
    <property type="entry name" value="MobA-like_NTP_Trfase"/>
</dbReference>
<evidence type="ECO:0000259" key="8">
    <source>
        <dbReference type="Pfam" id="PF12804"/>
    </source>
</evidence>
<dbReference type="OrthoDB" id="9788394at2"/>
<dbReference type="GO" id="GO:0046872">
    <property type="term" value="F:metal ion binding"/>
    <property type="evidence" value="ECO:0007669"/>
    <property type="project" value="UniProtKB-KW"/>
</dbReference>
<keyword evidence="7" id="KW-0501">Molybdenum cofactor biosynthesis</keyword>
<sequence>MIPANQLTGAVLAGGHSRRMGRDKATLAHEGRPLWERQAAVLRDAGCAFVGVVRQPGQAPLGLPEPVLLWHDAVADAGPLAGLHAALSSSRTLLVAVLAVDMPRIDAWWYHWLGSYCGSNIGAVACRPDGSYEPLAAIYPRTALVEATARLAGPDRSLQALAGALMTRHLLRSVPLPEGELWRVANWNTPADRVSGPDPHPESSPLA</sequence>
<dbReference type="InterPro" id="IPR013482">
    <property type="entry name" value="Molybde_CF_guanTrfase"/>
</dbReference>
<name>A0A1D8AZ71_9BACT</name>
<keyword evidence="1" id="KW-0963">Cytoplasm</keyword>
<dbReference type="AlphaFoldDB" id="A0A1D8AZ71"/>
<evidence type="ECO:0000256" key="3">
    <source>
        <dbReference type="ARBA" id="ARBA00022723"/>
    </source>
</evidence>
<dbReference type="SUPFAM" id="SSF53448">
    <property type="entry name" value="Nucleotide-diphospho-sugar transferases"/>
    <property type="match status" value="1"/>
</dbReference>
<keyword evidence="5" id="KW-0460">Magnesium</keyword>
<keyword evidence="3" id="KW-0479">Metal-binding</keyword>
<dbReference type="CDD" id="cd02503">
    <property type="entry name" value="MobA"/>
    <property type="match status" value="1"/>
</dbReference>
<organism evidence="9 10">
    <name type="scientific">Lacunisphaera limnophila</name>
    <dbReference type="NCBI Taxonomy" id="1838286"/>
    <lineage>
        <taxon>Bacteria</taxon>
        <taxon>Pseudomonadati</taxon>
        <taxon>Verrucomicrobiota</taxon>
        <taxon>Opitutia</taxon>
        <taxon>Opitutales</taxon>
        <taxon>Opitutaceae</taxon>
        <taxon>Lacunisphaera</taxon>
    </lineage>
</organism>
<dbReference type="GO" id="GO:0006777">
    <property type="term" value="P:Mo-molybdopterin cofactor biosynthetic process"/>
    <property type="evidence" value="ECO:0007669"/>
    <property type="project" value="UniProtKB-KW"/>
</dbReference>
<dbReference type="PANTHER" id="PTHR19136:SF81">
    <property type="entry name" value="MOLYBDENUM COFACTOR GUANYLYLTRANSFERASE"/>
    <property type="match status" value="1"/>
</dbReference>